<dbReference type="AlphaFoldDB" id="A0A5C6TCX5"/>
<accession>A0A5C6TCX5</accession>
<evidence type="ECO:0000259" key="9">
    <source>
        <dbReference type="PROSITE" id="PS51916"/>
    </source>
</evidence>
<protein>
    <recommendedName>
        <fullName evidence="9">DEUBAD domain-containing protein</fullName>
    </recommendedName>
</protein>
<reference evidence="10 11" key="1">
    <citation type="submission" date="2019-07" db="EMBL/GenBank/DDBJ databases">
        <title>The First High-Quality Draft Genome Sequence of the Causal Agent of the Current Panama Disease Epidemic.</title>
        <authorList>
            <person name="Warmington R.J."/>
            <person name="Kay W."/>
            <person name="Jeffries A."/>
            <person name="Bebber D."/>
            <person name="Moore K."/>
            <person name="Studholme D.J."/>
        </authorList>
    </citation>
    <scope>NUCLEOTIDE SEQUENCE [LARGE SCALE GENOMIC DNA]</scope>
    <source>
        <strain evidence="10 11">TR4</strain>
    </source>
</reference>
<dbReference type="GO" id="GO:0005634">
    <property type="term" value="C:nucleus"/>
    <property type="evidence" value="ECO:0007669"/>
    <property type="project" value="UniProtKB-SubCell"/>
</dbReference>
<proteinExistence type="predicted"/>
<feature type="region of interest" description="Disordered" evidence="8">
    <location>
        <begin position="268"/>
        <end position="359"/>
    </location>
</feature>
<evidence type="ECO:0000313" key="11">
    <source>
        <dbReference type="Proteomes" id="UP000321331"/>
    </source>
</evidence>
<comment type="caution">
    <text evidence="10">The sequence shown here is derived from an EMBL/GenBank/DDBJ whole genome shotgun (WGS) entry which is preliminary data.</text>
</comment>
<feature type="domain" description="DEUBAD" evidence="9">
    <location>
        <begin position="152"/>
        <end position="266"/>
    </location>
</feature>
<dbReference type="Proteomes" id="UP000321331">
    <property type="component" value="Unassembled WGS sequence"/>
</dbReference>
<feature type="region of interest" description="Disordered" evidence="8">
    <location>
        <begin position="67"/>
        <end position="130"/>
    </location>
</feature>
<feature type="compositionally biased region" description="Polar residues" evidence="8">
    <location>
        <begin position="105"/>
        <end position="121"/>
    </location>
</feature>
<dbReference type="InterPro" id="IPR028020">
    <property type="entry name" value="ASX_DEUBAD_dom"/>
</dbReference>
<evidence type="ECO:0000256" key="7">
    <source>
        <dbReference type="ARBA" id="ARBA00023242"/>
    </source>
</evidence>
<keyword evidence="2" id="KW-0479">Metal-binding</keyword>
<dbReference type="InterPro" id="IPR044867">
    <property type="entry name" value="DEUBAD_dom"/>
</dbReference>
<comment type="subcellular location">
    <subcellularLocation>
        <location evidence="1">Nucleus</location>
    </subcellularLocation>
</comment>
<name>A0A5C6TCX5_FUSOC</name>
<feature type="compositionally biased region" description="Low complexity" evidence="8">
    <location>
        <begin position="78"/>
        <end position="88"/>
    </location>
</feature>
<evidence type="ECO:0000256" key="2">
    <source>
        <dbReference type="ARBA" id="ARBA00022723"/>
    </source>
</evidence>
<feature type="compositionally biased region" description="Acidic residues" evidence="8">
    <location>
        <begin position="349"/>
        <end position="359"/>
    </location>
</feature>
<keyword evidence="5" id="KW-0805">Transcription regulation</keyword>
<dbReference type="PROSITE" id="PS51916">
    <property type="entry name" value="DEUBAD"/>
    <property type="match status" value="1"/>
</dbReference>
<evidence type="ECO:0000256" key="6">
    <source>
        <dbReference type="ARBA" id="ARBA00023163"/>
    </source>
</evidence>
<keyword evidence="7" id="KW-0539">Nucleus</keyword>
<keyword evidence="6" id="KW-0804">Transcription</keyword>
<dbReference type="GO" id="GO:0008270">
    <property type="term" value="F:zinc ion binding"/>
    <property type="evidence" value="ECO:0007669"/>
    <property type="project" value="UniProtKB-KW"/>
</dbReference>
<keyword evidence="4" id="KW-0862">Zinc</keyword>
<evidence type="ECO:0000256" key="8">
    <source>
        <dbReference type="SAM" id="MobiDB-lite"/>
    </source>
</evidence>
<sequence>MKGNFFFSFNLDAPGAFVILLHSSTNGKCKVFPPALPFFRSGCAAPYHLCRFTIMADKHEETITVGINGGESNEARKSALPSSPLSSAPDHEDYGTLTMADQLPDTPSTSLNGRENTTATTPMKMAKGKRRVLVKKVPKKSKWNVDNILTDPKSPLASADLRSILSNPMAWDTLDKEEKAEILALFPDSQHILGPGTEDACPDFASLMNDDSFRYDCAAYTENIAQGRHDPEWLAHAWTAHERRKMGDFDEFLDNKFKDEWDVELPPELKTKRGPAVSKEASDVTMEDTEPVKNESDKKEDIDMENSTSEKKDNPDIDSEVDELQRCDPAHEGPIAVAISQRKSSMMEIDGDDTRDELA</sequence>
<dbReference type="Pfam" id="PF13919">
    <property type="entry name" value="ASXH"/>
    <property type="match status" value="1"/>
</dbReference>
<gene>
    <name evidence="10" type="ORF">FocTR4_00002991</name>
</gene>
<feature type="compositionally biased region" description="Basic and acidic residues" evidence="8">
    <location>
        <begin position="290"/>
        <end position="301"/>
    </location>
</feature>
<dbReference type="EMBL" id="VMNF01000005">
    <property type="protein sequence ID" value="TXC08174.1"/>
    <property type="molecule type" value="Genomic_DNA"/>
</dbReference>
<keyword evidence="3" id="KW-0863">Zinc-finger</keyword>
<evidence type="ECO:0000256" key="1">
    <source>
        <dbReference type="ARBA" id="ARBA00004123"/>
    </source>
</evidence>
<evidence type="ECO:0000256" key="5">
    <source>
        <dbReference type="ARBA" id="ARBA00023015"/>
    </source>
</evidence>
<organism evidence="10 11">
    <name type="scientific">Fusarium oxysporum f. sp. cubense</name>
    <dbReference type="NCBI Taxonomy" id="61366"/>
    <lineage>
        <taxon>Eukaryota</taxon>
        <taxon>Fungi</taxon>
        <taxon>Dikarya</taxon>
        <taxon>Ascomycota</taxon>
        <taxon>Pezizomycotina</taxon>
        <taxon>Sordariomycetes</taxon>
        <taxon>Hypocreomycetidae</taxon>
        <taxon>Hypocreales</taxon>
        <taxon>Nectriaceae</taxon>
        <taxon>Fusarium</taxon>
        <taxon>Fusarium oxysporum species complex</taxon>
    </lineage>
</organism>
<evidence type="ECO:0000313" key="10">
    <source>
        <dbReference type="EMBL" id="TXC08174.1"/>
    </source>
</evidence>
<evidence type="ECO:0000256" key="3">
    <source>
        <dbReference type="ARBA" id="ARBA00022771"/>
    </source>
</evidence>
<evidence type="ECO:0000256" key="4">
    <source>
        <dbReference type="ARBA" id="ARBA00022833"/>
    </source>
</evidence>